<dbReference type="NCBIfam" id="TIGR00548">
    <property type="entry name" value="lolB"/>
    <property type="match status" value="1"/>
</dbReference>
<keyword evidence="5 13" id="KW-0813">Transport</keyword>
<evidence type="ECO:0000256" key="9">
    <source>
        <dbReference type="ARBA" id="ARBA00023139"/>
    </source>
</evidence>
<dbReference type="Proteomes" id="UP001150001">
    <property type="component" value="Unassembled WGS sequence"/>
</dbReference>
<keyword evidence="12 16" id="KW-0449">Lipoprotein</keyword>
<dbReference type="HAMAP" id="MF_00233">
    <property type="entry name" value="LolB"/>
    <property type="match status" value="1"/>
</dbReference>
<evidence type="ECO:0000313" key="16">
    <source>
        <dbReference type="EMBL" id="OAN01081.1"/>
    </source>
</evidence>
<dbReference type="OrthoDB" id="9797618at2"/>
<dbReference type="Gene3D" id="2.50.20.10">
    <property type="entry name" value="Lipoprotein localisation LolA/LolB/LppX"/>
    <property type="match status" value="1"/>
</dbReference>
<keyword evidence="7 13" id="KW-0653">Protein transport</keyword>
<keyword evidence="9" id="KW-0564">Palmitate</keyword>
<dbReference type="AlphaFoldDB" id="A0A178JGM3"/>
<evidence type="ECO:0000256" key="2">
    <source>
        <dbReference type="ARBA" id="ARBA00009696"/>
    </source>
</evidence>
<evidence type="ECO:0000256" key="8">
    <source>
        <dbReference type="ARBA" id="ARBA00023136"/>
    </source>
</evidence>
<evidence type="ECO:0000313" key="18">
    <source>
        <dbReference type="Proteomes" id="UP001150001"/>
    </source>
</evidence>
<dbReference type="EMBL" id="JAPFIT010000018">
    <property type="protein sequence ID" value="MDC5741192.1"/>
    <property type="molecule type" value="Genomic_DNA"/>
</dbReference>
<evidence type="ECO:0000256" key="10">
    <source>
        <dbReference type="ARBA" id="ARBA00023186"/>
    </source>
</evidence>
<gene>
    <name evidence="13 15" type="primary">lolB</name>
    <name evidence="16" type="ORF">AZ468_08120</name>
    <name evidence="15" type="ORF">OPW20_14055</name>
</gene>
<reference evidence="16 17" key="1">
    <citation type="submission" date="2016-03" db="EMBL/GenBank/DDBJ databases">
        <title>Draft genome sequence of the Vibrio tubiashii subs. europaeus.</title>
        <authorList>
            <person name="Spinard E."/>
            <person name="Dubert J."/>
            <person name="Nelson D.R."/>
            <person name="Barja J.L."/>
        </authorList>
    </citation>
    <scope>NUCLEOTIDE SEQUENCE [LARGE SCALE GENOMIC DNA]</scope>
    <source>
        <strain evidence="17">PP-638</strain>
        <strain evidence="16">PP2-638</strain>
    </source>
</reference>
<keyword evidence="18" id="KW-1185">Reference proteome</keyword>
<evidence type="ECO:0000256" key="5">
    <source>
        <dbReference type="ARBA" id="ARBA00022448"/>
    </source>
</evidence>
<dbReference type="InterPro" id="IPR004565">
    <property type="entry name" value="OM_lipoprot_LolB"/>
</dbReference>
<dbReference type="Proteomes" id="UP000094761">
    <property type="component" value="Unassembled WGS sequence"/>
</dbReference>
<dbReference type="EMBL" id="LUAX01000001">
    <property type="protein sequence ID" value="OAN01081.1"/>
    <property type="molecule type" value="Genomic_DNA"/>
</dbReference>
<evidence type="ECO:0000256" key="12">
    <source>
        <dbReference type="ARBA" id="ARBA00023288"/>
    </source>
</evidence>
<comment type="subunit">
    <text evidence="3 13">Monomer.</text>
</comment>
<organism evidence="16 17">
    <name type="scientific">Vibrio europaeus</name>
    <dbReference type="NCBI Taxonomy" id="300876"/>
    <lineage>
        <taxon>Bacteria</taxon>
        <taxon>Pseudomonadati</taxon>
        <taxon>Pseudomonadota</taxon>
        <taxon>Gammaproteobacteria</taxon>
        <taxon>Vibrionales</taxon>
        <taxon>Vibrionaceae</taxon>
        <taxon>Vibrio</taxon>
        <taxon>Vibrio oreintalis group</taxon>
    </lineage>
</organism>
<evidence type="ECO:0000256" key="11">
    <source>
        <dbReference type="ARBA" id="ARBA00023237"/>
    </source>
</evidence>
<dbReference type="GeneID" id="78075653"/>
<dbReference type="InterPro" id="IPR029046">
    <property type="entry name" value="LolA/LolB/LppX"/>
</dbReference>
<keyword evidence="10 13" id="KW-0143">Chaperone</keyword>
<name>A0A178JGM3_9VIBR</name>
<feature type="signal peptide" evidence="14">
    <location>
        <begin position="1"/>
        <end position="22"/>
    </location>
</feature>
<dbReference type="CDD" id="cd16326">
    <property type="entry name" value="LolB"/>
    <property type="match status" value="1"/>
</dbReference>
<proteinExistence type="inferred from homology"/>
<evidence type="ECO:0000256" key="7">
    <source>
        <dbReference type="ARBA" id="ARBA00022927"/>
    </source>
</evidence>
<evidence type="ECO:0000256" key="1">
    <source>
        <dbReference type="ARBA" id="ARBA00004459"/>
    </source>
</evidence>
<keyword evidence="8 13" id="KW-0472">Membrane</keyword>
<dbReference type="RefSeq" id="WP_069666940.1">
    <property type="nucleotide sequence ID" value="NZ_CP180205.1"/>
</dbReference>
<dbReference type="GO" id="GO:0015031">
    <property type="term" value="P:protein transport"/>
    <property type="evidence" value="ECO:0007669"/>
    <property type="project" value="UniProtKB-KW"/>
</dbReference>
<evidence type="ECO:0000256" key="4">
    <source>
        <dbReference type="ARBA" id="ARBA00016202"/>
    </source>
</evidence>
<protein>
    <recommendedName>
        <fullName evidence="4 13">Outer-membrane lipoprotein LolB</fullName>
    </recommendedName>
</protein>
<comment type="function">
    <text evidence="13">Plays a critical role in the incorporation of lipoproteins in the outer membrane after they are released by the LolA protein.</text>
</comment>
<dbReference type="GO" id="GO:0044874">
    <property type="term" value="P:lipoprotein localization to outer membrane"/>
    <property type="evidence" value="ECO:0007669"/>
    <property type="project" value="UniProtKB-UniRule"/>
</dbReference>
<comment type="caution">
    <text evidence="16">The sequence shown here is derived from an EMBL/GenBank/DDBJ whole genome shotgun (WGS) entry which is preliminary data.</text>
</comment>
<evidence type="ECO:0000313" key="15">
    <source>
        <dbReference type="EMBL" id="MDC5741192.1"/>
    </source>
</evidence>
<dbReference type="SUPFAM" id="SSF89392">
    <property type="entry name" value="Prokaryotic lipoproteins and lipoprotein localization factors"/>
    <property type="match status" value="1"/>
</dbReference>
<reference evidence="15" key="2">
    <citation type="submission" date="2022-11" db="EMBL/GenBank/DDBJ databases">
        <title>Role of the vibriolysin VemA secreted by the emergent pathogen Vibrio europaeus in the colonization of Manila clam mucus.</title>
        <authorList>
            <person name="Martinez C."/>
            <person name="Rodriguez S."/>
            <person name="Vences A."/>
            <person name="Barja J.L."/>
            <person name="Toranzo A.E."/>
            <person name="Dubert J."/>
        </authorList>
    </citation>
    <scope>NUCLEOTIDE SEQUENCE</scope>
    <source>
        <strain evidence="15">3454</strain>
    </source>
</reference>
<keyword evidence="6 14" id="KW-0732">Signal</keyword>
<comment type="similarity">
    <text evidence="2 13">Belongs to the LolB family.</text>
</comment>
<evidence type="ECO:0000256" key="6">
    <source>
        <dbReference type="ARBA" id="ARBA00022729"/>
    </source>
</evidence>
<evidence type="ECO:0000256" key="14">
    <source>
        <dbReference type="SAM" id="SignalP"/>
    </source>
</evidence>
<keyword evidence="11 13" id="KW-0998">Cell outer membrane</keyword>
<evidence type="ECO:0000256" key="13">
    <source>
        <dbReference type="HAMAP-Rule" id="MF_00233"/>
    </source>
</evidence>
<feature type="chain" id="PRO_5044550784" description="Outer-membrane lipoprotein LolB" evidence="14">
    <location>
        <begin position="23"/>
        <end position="204"/>
    </location>
</feature>
<comment type="subcellular location">
    <subcellularLocation>
        <location evidence="1">Cell outer membrane</location>
        <topology evidence="1">Lipid-anchor</topology>
    </subcellularLocation>
</comment>
<evidence type="ECO:0000256" key="3">
    <source>
        <dbReference type="ARBA" id="ARBA00011245"/>
    </source>
</evidence>
<dbReference type="GO" id="GO:0009279">
    <property type="term" value="C:cell outer membrane"/>
    <property type="evidence" value="ECO:0007669"/>
    <property type="project" value="UniProtKB-SubCell"/>
</dbReference>
<dbReference type="Pfam" id="PF03550">
    <property type="entry name" value="LolB"/>
    <property type="match status" value="1"/>
</dbReference>
<sequence>MVKHFRSIFLLLVGTLFLHGCATIDSTTNVEWQTHQQRLATIQDYRANGKLGYIAPEQRQSLNFQWAHSPTLTHLRMTTFLGQTALNLRSTPDGASVETYDDQTFYASSPEALIKQLTGLNIPVEQLNDWMLGKPTQADDYQLNQTNTLASLTKQVGTQVWQLNYASYQDVLIDGIALPLPKKMKLIQGDISINIIISKWNTNQ</sequence>
<evidence type="ECO:0000313" key="17">
    <source>
        <dbReference type="Proteomes" id="UP000094761"/>
    </source>
</evidence>
<accession>A0A178JGM3</accession>